<keyword evidence="3" id="KW-1185">Reference proteome</keyword>
<feature type="compositionally biased region" description="Low complexity" evidence="1">
    <location>
        <begin position="66"/>
        <end position="76"/>
    </location>
</feature>
<feature type="compositionally biased region" description="Basic residues" evidence="1">
    <location>
        <begin position="1"/>
        <end position="13"/>
    </location>
</feature>
<sequence>MILLYHSRRKRAKATAESARDGKTTPNGVKEQTSRQAAGAGKARPKAGGSNTDETSKEQQAQTNSTAAHQTRQQTKQQHRRDEQATAGTDELDGSTPGSPFLQ</sequence>
<proteinExistence type="predicted"/>
<name>A0A8X6P8J2_NEPPI</name>
<gene>
    <name evidence="2" type="ORF">NPIL_518771</name>
</gene>
<feature type="region of interest" description="Disordered" evidence="1">
    <location>
        <begin position="1"/>
        <end position="103"/>
    </location>
</feature>
<comment type="caution">
    <text evidence="2">The sequence shown here is derived from an EMBL/GenBank/DDBJ whole genome shotgun (WGS) entry which is preliminary data.</text>
</comment>
<reference evidence="2" key="1">
    <citation type="submission" date="2020-08" db="EMBL/GenBank/DDBJ databases">
        <title>Multicomponent nature underlies the extraordinary mechanical properties of spider dragline silk.</title>
        <authorList>
            <person name="Kono N."/>
            <person name="Nakamura H."/>
            <person name="Mori M."/>
            <person name="Yoshida Y."/>
            <person name="Ohtoshi R."/>
            <person name="Malay A.D."/>
            <person name="Moran D.A.P."/>
            <person name="Tomita M."/>
            <person name="Numata K."/>
            <person name="Arakawa K."/>
        </authorList>
    </citation>
    <scope>NUCLEOTIDE SEQUENCE</scope>
</reference>
<dbReference type="EMBL" id="BMAW01018059">
    <property type="protein sequence ID" value="GFT56608.1"/>
    <property type="molecule type" value="Genomic_DNA"/>
</dbReference>
<dbReference type="AlphaFoldDB" id="A0A8X6P8J2"/>
<organism evidence="2 3">
    <name type="scientific">Nephila pilipes</name>
    <name type="common">Giant wood spider</name>
    <name type="synonym">Nephila maculata</name>
    <dbReference type="NCBI Taxonomy" id="299642"/>
    <lineage>
        <taxon>Eukaryota</taxon>
        <taxon>Metazoa</taxon>
        <taxon>Ecdysozoa</taxon>
        <taxon>Arthropoda</taxon>
        <taxon>Chelicerata</taxon>
        <taxon>Arachnida</taxon>
        <taxon>Araneae</taxon>
        <taxon>Araneomorphae</taxon>
        <taxon>Entelegynae</taxon>
        <taxon>Araneoidea</taxon>
        <taxon>Nephilidae</taxon>
        <taxon>Nephila</taxon>
    </lineage>
</organism>
<evidence type="ECO:0000313" key="3">
    <source>
        <dbReference type="Proteomes" id="UP000887013"/>
    </source>
</evidence>
<accession>A0A8X6P8J2</accession>
<protein>
    <submittedName>
        <fullName evidence="2">Uncharacterized protein</fullName>
    </submittedName>
</protein>
<evidence type="ECO:0000313" key="2">
    <source>
        <dbReference type="EMBL" id="GFT56608.1"/>
    </source>
</evidence>
<feature type="compositionally biased region" description="Low complexity" evidence="1">
    <location>
        <begin position="37"/>
        <end position="49"/>
    </location>
</feature>
<feature type="compositionally biased region" description="Polar residues" evidence="1">
    <location>
        <begin position="50"/>
        <end position="65"/>
    </location>
</feature>
<dbReference type="Proteomes" id="UP000887013">
    <property type="component" value="Unassembled WGS sequence"/>
</dbReference>
<evidence type="ECO:0000256" key="1">
    <source>
        <dbReference type="SAM" id="MobiDB-lite"/>
    </source>
</evidence>
<feature type="compositionally biased region" description="Polar residues" evidence="1">
    <location>
        <begin position="24"/>
        <end position="36"/>
    </location>
</feature>